<evidence type="ECO:0000256" key="1">
    <source>
        <dbReference type="ARBA" id="ARBA00010641"/>
    </source>
</evidence>
<dbReference type="Pfam" id="PF08281">
    <property type="entry name" value="Sigma70_r4_2"/>
    <property type="match status" value="1"/>
</dbReference>
<evidence type="ECO:0000259" key="6">
    <source>
        <dbReference type="Pfam" id="PF08281"/>
    </source>
</evidence>
<dbReference type="Gene3D" id="1.10.10.10">
    <property type="entry name" value="Winged helix-like DNA-binding domain superfamily/Winged helix DNA-binding domain"/>
    <property type="match status" value="1"/>
</dbReference>
<keyword evidence="3" id="KW-0731">Sigma factor</keyword>
<evidence type="ECO:0000259" key="5">
    <source>
        <dbReference type="Pfam" id="PF04542"/>
    </source>
</evidence>
<feature type="domain" description="RNA polymerase sigma factor 70 region 4 type 2" evidence="6">
    <location>
        <begin position="104"/>
        <end position="143"/>
    </location>
</feature>
<evidence type="ECO:0000313" key="8">
    <source>
        <dbReference type="Proteomes" id="UP000669060"/>
    </source>
</evidence>
<dbReference type="InterPro" id="IPR014284">
    <property type="entry name" value="RNA_pol_sigma-70_dom"/>
</dbReference>
<protein>
    <submittedName>
        <fullName evidence="7">Sigma-70 family RNA polymerase sigma factor</fullName>
    </submittedName>
</protein>
<sequence>MRDGMLSLYLAHRSELLNYASGIVGDRSQAEDVLQEAWLRFGAAADGRALEEPLGYLYRIVRNLALDGRRRAVREGRRNEVAEEEITGEATSPEAEALASRELELLMAAMAELPERTRIALEMRRLGGCKLKDIASHLGVSVTVAHDIVADGIAHCRRRVRPSP</sequence>
<dbReference type="PANTHER" id="PTHR43133:SF63">
    <property type="entry name" value="RNA POLYMERASE SIGMA FACTOR FECI-RELATED"/>
    <property type="match status" value="1"/>
</dbReference>
<dbReference type="Proteomes" id="UP000669060">
    <property type="component" value="Unassembled WGS sequence"/>
</dbReference>
<name>A0ABS3TKW8_9PSED</name>
<evidence type="ECO:0000313" key="7">
    <source>
        <dbReference type="EMBL" id="MBO3274301.1"/>
    </source>
</evidence>
<dbReference type="InterPro" id="IPR036388">
    <property type="entry name" value="WH-like_DNA-bd_sf"/>
</dbReference>
<keyword evidence="2" id="KW-0805">Transcription regulation</keyword>
<comment type="similarity">
    <text evidence="1">Belongs to the sigma-70 factor family. ECF subfamily.</text>
</comment>
<evidence type="ECO:0000256" key="4">
    <source>
        <dbReference type="ARBA" id="ARBA00023163"/>
    </source>
</evidence>
<accession>A0ABS3TKW8</accession>
<dbReference type="Pfam" id="PF04542">
    <property type="entry name" value="Sigma70_r2"/>
    <property type="match status" value="1"/>
</dbReference>
<dbReference type="Gene3D" id="1.10.1740.10">
    <property type="match status" value="1"/>
</dbReference>
<dbReference type="InterPro" id="IPR013325">
    <property type="entry name" value="RNA_pol_sigma_r2"/>
</dbReference>
<evidence type="ECO:0000256" key="3">
    <source>
        <dbReference type="ARBA" id="ARBA00023082"/>
    </source>
</evidence>
<gene>
    <name evidence="7" type="ORF">JFY56_03600</name>
</gene>
<dbReference type="SUPFAM" id="SSF88946">
    <property type="entry name" value="Sigma2 domain of RNA polymerase sigma factors"/>
    <property type="match status" value="1"/>
</dbReference>
<keyword evidence="4" id="KW-0804">Transcription</keyword>
<reference evidence="7 8" key="1">
    <citation type="submission" date="2020-12" db="EMBL/GenBank/DDBJ databases">
        <title>Pseudomonas schmalbachii sp. nov. isolated from millipede gut.</title>
        <authorList>
            <person name="Shelomi M."/>
        </authorList>
    </citation>
    <scope>NUCLEOTIDE SEQUENCE [LARGE SCALE GENOMIC DNA]</scope>
    <source>
        <strain evidence="7 8">Milli4</strain>
    </source>
</reference>
<evidence type="ECO:0000256" key="2">
    <source>
        <dbReference type="ARBA" id="ARBA00023015"/>
    </source>
</evidence>
<keyword evidence="8" id="KW-1185">Reference proteome</keyword>
<comment type="caution">
    <text evidence="7">The sequence shown here is derived from an EMBL/GenBank/DDBJ whole genome shotgun (WGS) entry which is preliminary data.</text>
</comment>
<dbReference type="InterPro" id="IPR007627">
    <property type="entry name" value="RNA_pol_sigma70_r2"/>
</dbReference>
<dbReference type="InterPro" id="IPR013324">
    <property type="entry name" value="RNA_pol_sigma_r3/r4-like"/>
</dbReference>
<dbReference type="PANTHER" id="PTHR43133">
    <property type="entry name" value="RNA POLYMERASE ECF-TYPE SIGMA FACTO"/>
    <property type="match status" value="1"/>
</dbReference>
<feature type="domain" description="RNA polymerase sigma-70 region 2" evidence="5">
    <location>
        <begin position="8"/>
        <end position="74"/>
    </location>
</feature>
<organism evidence="7 8">
    <name type="scientific">Pseudomonas schmalbachii</name>
    <dbReference type="NCBI Taxonomy" id="2816993"/>
    <lineage>
        <taxon>Bacteria</taxon>
        <taxon>Pseudomonadati</taxon>
        <taxon>Pseudomonadota</taxon>
        <taxon>Gammaproteobacteria</taxon>
        <taxon>Pseudomonadales</taxon>
        <taxon>Pseudomonadaceae</taxon>
        <taxon>Pseudomonas</taxon>
    </lineage>
</organism>
<dbReference type="SUPFAM" id="SSF88659">
    <property type="entry name" value="Sigma3 and sigma4 domains of RNA polymerase sigma factors"/>
    <property type="match status" value="1"/>
</dbReference>
<dbReference type="EMBL" id="JAELYA010000001">
    <property type="protein sequence ID" value="MBO3274301.1"/>
    <property type="molecule type" value="Genomic_DNA"/>
</dbReference>
<dbReference type="NCBIfam" id="TIGR02937">
    <property type="entry name" value="sigma70-ECF"/>
    <property type="match status" value="1"/>
</dbReference>
<dbReference type="InterPro" id="IPR039425">
    <property type="entry name" value="RNA_pol_sigma-70-like"/>
</dbReference>
<proteinExistence type="inferred from homology"/>
<dbReference type="InterPro" id="IPR013249">
    <property type="entry name" value="RNA_pol_sigma70_r4_t2"/>
</dbReference>